<evidence type="ECO:0000256" key="13">
    <source>
        <dbReference type="SAM" id="MobiDB-lite"/>
    </source>
</evidence>
<comment type="caution">
    <text evidence="15">The sequence shown here is derived from an EMBL/GenBank/DDBJ whole genome shotgun (WGS) entry which is preliminary data.</text>
</comment>
<dbReference type="InterPro" id="IPR000222">
    <property type="entry name" value="PP2C_BS"/>
</dbReference>
<dbReference type="InterPro" id="IPR015655">
    <property type="entry name" value="PP2C"/>
</dbReference>
<dbReference type="SMART" id="SM00331">
    <property type="entry name" value="PP2C_SIG"/>
    <property type="match status" value="1"/>
</dbReference>
<evidence type="ECO:0000313" key="15">
    <source>
        <dbReference type="EMBL" id="KAG1371557.1"/>
    </source>
</evidence>
<gene>
    <name evidence="15" type="ORF">COCNU_16G006510</name>
</gene>
<keyword evidence="6 12" id="KW-0378">Hydrolase</keyword>
<dbReference type="SUPFAM" id="SSF81606">
    <property type="entry name" value="PP2C-like"/>
    <property type="match status" value="1"/>
</dbReference>
<protein>
    <recommendedName>
        <fullName evidence="4">protein-serine/threonine phosphatase</fullName>
        <ecNumber evidence="4">3.1.3.16</ecNumber>
    </recommendedName>
</protein>
<dbReference type="CDD" id="cd00143">
    <property type="entry name" value="PP2Cc"/>
    <property type="match status" value="1"/>
</dbReference>
<dbReference type="GO" id="GO:0004722">
    <property type="term" value="F:protein serine/threonine phosphatase activity"/>
    <property type="evidence" value="ECO:0007669"/>
    <property type="project" value="UniProtKB-EC"/>
</dbReference>
<keyword evidence="16" id="KW-1185">Reference proteome</keyword>
<dbReference type="OrthoDB" id="10264738at2759"/>
<evidence type="ECO:0000256" key="1">
    <source>
        <dbReference type="ARBA" id="ARBA00001936"/>
    </source>
</evidence>
<keyword evidence="7" id="KW-0460">Magnesium</keyword>
<dbReference type="PROSITE" id="PS51746">
    <property type="entry name" value="PPM_2"/>
    <property type="match status" value="1"/>
</dbReference>
<evidence type="ECO:0000256" key="10">
    <source>
        <dbReference type="ARBA" id="ARBA00047761"/>
    </source>
</evidence>
<reference evidence="15" key="1">
    <citation type="journal article" date="2017" name="Gigascience">
        <title>The genome draft of coconut (Cocos nucifera).</title>
        <authorList>
            <person name="Xiao Y."/>
            <person name="Xu P."/>
            <person name="Fan H."/>
            <person name="Baudouin L."/>
            <person name="Xia W."/>
            <person name="Bocs S."/>
            <person name="Xu J."/>
            <person name="Li Q."/>
            <person name="Guo A."/>
            <person name="Zhou L."/>
            <person name="Li J."/>
            <person name="Wu Y."/>
            <person name="Ma Z."/>
            <person name="Armero A."/>
            <person name="Issali A.E."/>
            <person name="Liu N."/>
            <person name="Peng M."/>
            <person name="Yang Y."/>
        </authorList>
    </citation>
    <scope>NUCLEOTIDE SEQUENCE</scope>
    <source>
        <tissue evidence="15">Spear leaf of Hainan Tall coconut</tissue>
    </source>
</reference>
<keyword evidence="8 12" id="KW-0904">Protein phosphatase</keyword>
<comment type="cofactor">
    <cofactor evidence="2">
        <name>Mg(2+)</name>
        <dbReference type="ChEBI" id="CHEBI:18420"/>
    </cofactor>
</comment>
<dbReference type="AlphaFoldDB" id="A0A8K0NEH2"/>
<evidence type="ECO:0000256" key="7">
    <source>
        <dbReference type="ARBA" id="ARBA00022842"/>
    </source>
</evidence>
<dbReference type="GO" id="GO:0009738">
    <property type="term" value="P:abscisic acid-activated signaling pathway"/>
    <property type="evidence" value="ECO:0007669"/>
    <property type="project" value="UniProtKB-ARBA"/>
</dbReference>
<evidence type="ECO:0000256" key="9">
    <source>
        <dbReference type="ARBA" id="ARBA00023211"/>
    </source>
</evidence>
<evidence type="ECO:0000313" key="16">
    <source>
        <dbReference type="Proteomes" id="UP000797356"/>
    </source>
</evidence>
<evidence type="ECO:0000256" key="3">
    <source>
        <dbReference type="ARBA" id="ARBA00006702"/>
    </source>
</evidence>
<evidence type="ECO:0000256" key="2">
    <source>
        <dbReference type="ARBA" id="ARBA00001946"/>
    </source>
</evidence>
<evidence type="ECO:0000256" key="5">
    <source>
        <dbReference type="ARBA" id="ARBA00022723"/>
    </source>
</evidence>
<organism evidence="15 16">
    <name type="scientific">Cocos nucifera</name>
    <name type="common">Coconut palm</name>
    <dbReference type="NCBI Taxonomy" id="13894"/>
    <lineage>
        <taxon>Eukaryota</taxon>
        <taxon>Viridiplantae</taxon>
        <taxon>Streptophyta</taxon>
        <taxon>Embryophyta</taxon>
        <taxon>Tracheophyta</taxon>
        <taxon>Spermatophyta</taxon>
        <taxon>Magnoliopsida</taxon>
        <taxon>Liliopsida</taxon>
        <taxon>Arecaceae</taxon>
        <taxon>Arecoideae</taxon>
        <taxon>Cocoseae</taxon>
        <taxon>Attaleinae</taxon>
        <taxon>Cocos</taxon>
    </lineage>
</organism>
<dbReference type="EMBL" id="CM017887">
    <property type="protein sequence ID" value="KAG1371557.1"/>
    <property type="molecule type" value="Genomic_DNA"/>
</dbReference>
<keyword evidence="9" id="KW-0464">Manganese</keyword>
<comment type="catalytic activity">
    <reaction evidence="11">
        <text>O-phospho-L-threonyl-[protein] + H2O = L-threonyl-[protein] + phosphate</text>
        <dbReference type="Rhea" id="RHEA:47004"/>
        <dbReference type="Rhea" id="RHEA-COMP:11060"/>
        <dbReference type="Rhea" id="RHEA-COMP:11605"/>
        <dbReference type="ChEBI" id="CHEBI:15377"/>
        <dbReference type="ChEBI" id="CHEBI:30013"/>
        <dbReference type="ChEBI" id="CHEBI:43474"/>
        <dbReference type="ChEBI" id="CHEBI:61977"/>
        <dbReference type="EC" id="3.1.3.16"/>
    </reaction>
</comment>
<feature type="region of interest" description="Disordered" evidence="13">
    <location>
        <begin position="74"/>
        <end position="93"/>
    </location>
</feature>
<feature type="domain" description="PPM-type phosphatase" evidence="14">
    <location>
        <begin position="135"/>
        <end position="390"/>
    </location>
</feature>
<accession>A0A8K0NEH2</accession>
<keyword evidence="5" id="KW-0479">Metal-binding</keyword>
<feature type="region of interest" description="Disordered" evidence="13">
    <location>
        <begin position="40"/>
        <end position="59"/>
    </location>
</feature>
<dbReference type="PANTHER" id="PTHR47992">
    <property type="entry name" value="PROTEIN PHOSPHATASE"/>
    <property type="match status" value="1"/>
</dbReference>
<feature type="compositionally biased region" description="Low complexity" evidence="13">
    <location>
        <begin position="44"/>
        <end position="56"/>
    </location>
</feature>
<evidence type="ECO:0000259" key="14">
    <source>
        <dbReference type="PROSITE" id="PS51746"/>
    </source>
</evidence>
<name>A0A8K0NEH2_COCNU</name>
<dbReference type="EC" id="3.1.3.16" evidence="4"/>
<dbReference type="InterPro" id="IPR036457">
    <property type="entry name" value="PPM-type-like_dom_sf"/>
</dbReference>
<dbReference type="SMART" id="SM00332">
    <property type="entry name" value="PP2Cc"/>
    <property type="match status" value="1"/>
</dbReference>
<dbReference type="FunFam" id="3.60.40.10:FF:000044">
    <property type="entry name" value="probable protein phosphatase 2C 25"/>
    <property type="match status" value="1"/>
</dbReference>
<comment type="similarity">
    <text evidence="3 12">Belongs to the PP2C family.</text>
</comment>
<dbReference type="InterPro" id="IPR001932">
    <property type="entry name" value="PPM-type_phosphatase-like_dom"/>
</dbReference>
<evidence type="ECO:0000256" key="4">
    <source>
        <dbReference type="ARBA" id="ARBA00013081"/>
    </source>
</evidence>
<dbReference type="Gene3D" id="3.60.40.10">
    <property type="entry name" value="PPM-type phosphatase domain"/>
    <property type="match status" value="1"/>
</dbReference>
<evidence type="ECO:0000256" key="12">
    <source>
        <dbReference type="RuleBase" id="RU003465"/>
    </source>
</evidence>
<evidence type="ECO:0000256" key="8">
    <source>
        <dbReference type="ARBA" id="ARBA00022912"/>
    </source>
</evidence>
<dbReference type="PROSITE" id="PS01032">
    <property type="entry name" value="PPM_1"/>
    <property type="match status" value="1"/>
</dbReference>
<dbReference type="GO" id="GO:0046872">
    <property type="term" value="F:metal ion binding"/>
    <property type="evidence" value="ECO:0007669"/>
    <property type="project" value="UniProtKB-KW"/>
</dbReference>
<sequence length="394" mass="42652">MSCSVAISSSPVFSPSRIPLCCKSSPETLSLTVAQHHFHASEGSPSASPTPCSATPFRSRSQRGAAAIRAFMAVDSSSPSPPPTSSSSGLNSVRTASLLKRKRPARIHIPLAEALTFAAPVGSDGLREVEAESERFSVYCKRGRKRLEMEDRYKAELDFHGDPQLAFFGIFDGHGGDKAAEFASEKMGERIVEEVVMRGGESWSEIEEAIEIAYLKTDAEFLKQDVGGGTCCVTALIRKGDLVVSNCGDCRAVLSRAGAAEALTSDHRPSREDERERIESLGGFVDYCRGTWRLQGSLAVSRGIGDSHLKQWVIPEPETKILKIEPECEFLILASDGLWDKVGNQEAVDIARPLCIDPENPSLLSACKKLAEVSAARGSVDDTTVMIIPLRHFV</sequence>
<dbReference type="Proteomes" id="UP000797356">
    <property type="component" value="Chromosome 16"/>
</dbReference>
<comment type="cofactor">
    <cofactor evidence="1">
        <name>Mn(2+)</name>
        <dbReference type="ChEBI" id="CHEBI:29035"/>
    </cofactor>
</comment>
<proteinExistence type="inferred from homology"/>
<evidence type="ECO:0000256" key="11">
    <source>
        <dbReference type="ARBA" id="ARBA00048336"/>
    </source>
</evidence>
<comment type="catalytic activity">
    <reaction evidence="10">
        <text>O-phospho-L-seryl-[protein] + H2O = L-seryl-[protein] + phosphate</text>
        <dbReference type="Rhea" id="RHEA:20629"/>
        <dbReference type="Rhea" id="RHEA-COMP:9863"/>
        <dbReference type="Rhea" id="RHEA-COMP:11604"/>
        <dbReference type="ChEBI" id="CHEBI:15377"/>
        <dbReference type="ChEBI" id="CHEBI:29999"/>
        <dbReference type="ChEBI" id="CHEBI:43474"/>
        <dbReference type="ChEBI" id="CHEBI:83421"/>
        <dbReference type="EC" id="3.1.3.16"/>
    </reaction>
</comment>
<dbReference type="Pfam" id="PF00481">
    <property type="entry name" value="PP2C"/>
    <property type="match status" value="1"/>
</dbReference>
<evidence type="ECO:0000256" key="6">
    <source>
        <dbReference type="ARBA" id="ARBA00022801"/>
    </source>
</evidence>
<reference evidence="15" key="2">
    <citation type="submission" date="2019-07" db="EMBL/GenBank/DDBJ databases">
        <authorList>
            <person name="Yang Y."/>
            <person name="Bocs S."/>
            <person name="Baudouin L."/>
        </authorList>
    </citation>
    <scope>NUCLEOTIDE SEQUENCE</scope>
    <source>
        <tissue evidence="15">Spear leaf of Hainan Tall coconut</tissue>
    </source>
</reference>